<feature type="domain" description="Helix-turn-helix" evidence="1">
    <location>
        <begin position="48"/>
        <end position="95"/>
    </location>
</feature>
<dbReference type="Gene3D" id="1.10.10.10">
    <property type="entry name" value="Winged helix-like DNA-binding domain superfamily/Winged helix DNA-binding domain"/>
    <property type="match status" value="1"/>
</dbReference>
<dbReference type="RefSeq" id="WP_010729269.1">
    <property type="nucleotide sequence ID" value="NZ_AP026772.1"/>
</dbReference>
<sequence length="100" mass="11591">MTIAANNDTSVRLAVNWGEVKFLCAYPKQFKNFITTILGDDFIESRVYLNKKQTCAFLGIDNNTLDKWIRIYNFPVIRVGGVVRFDVEDIKDFMNTFKIT</sequence>
<dbReference type="InterPro" id="IPR036388">
    <property type="entry name" value="WH-like_DNA-bd_sf"/>
</dbReference>
<evidence type="ECO:0000313" key="2">
    <source>
        <dbReference type="EMBL" id="RBS28027.1"/>
    </source>
</evidence>
<dbReference type="InterPro" id="IPR041657">
    <property type="entry name" value="HTH_17"/>
</dbReference>
<name>A0A1A7T3B5_ENTFC</name>
<comment type="caution">
    <text evidence="2">The sequence shown here is derived from an EMBL/GenBank/DDBJ whole genome shotgun (WGS) entry which is preliminary data.</text>
</comment>
<organism evidence="2 3">
    <name type="scientific">Enterococcus faecium</name>
    <name type="common">Streptococcus faecium</name>
    <dbReference type="NCBI Taxonomy" id="1352"/>
    <lineage>
        <taxon>Bacteria</taxon>
        <taxon>Bacillati</taxon>
        <taxon>Bacillota</taxon>
        <taxon>Bacilli</taxon>
        <taxon>Lactobacillales</taxon>
        <taxon>Enterococcaceae</taxon>
        <taxon>Enterococcus</taxon>
    </lineage>
</organism>
<dbReference type="SUPFAM" id="SSF46955">
    <property type="entry name" value="Putative DNA-binding domain"/>
    <property type="match status" value="1"/>
</dbReference>
<dbReference type="InterPro" id="IPR009061">
    <property type="entry name" value="DNA-bd_dom_put_sf"/>
</dbReference>
<dbReference type="EMBL" id="LEQJ01000016">
    <property type="protein sequence ID" value="RBS28027.1"/>
    <property type="molecule type" value="Genomic_DNA"/>
</dbReference>
<reference evidence="2 3" key="1">
    <citation type="submission" date="2015-06" db="EMBL/GenBank/DDBJ databases">
        <title>The Genome Sequence of Enterococcus faecium 131EA1.</title>
        <authorList>
            <consortium name="The Broad Institute Genomics Platform"/>
            <consortium name="The Broad Institute Genome Sequencing Center for Infectious Disease"/>
            <person name="Earl A.M."/>
            <person name="Van Tyne D."/>
            <person name="Lebreton F."/>
            <person name="Saavedra J.T."/>
            <person name="Gilmore M.S."/>
            <person name="Manson Mcguire A."/>
            <person name="Clock S."/>
            <person name="Crupain M."/>
            <person name="Rangan U."/>
            <person name="Young S."/>
            <person name="Abouelleil A."/>
            <person name="Cao P."/>
            <person name="Chapman S.B."/>
            <person name="Griggs A."/>
            <person name="Priest M."/>
            <person name="Shea T."/>
            <person name="Wortman J."/>
            <person name="Nusbaum C."/>
            <person name="Birren B."/>
        </authorList>
    </citation>
    <scope>NUCLEOTIDE SEQUENCE [LARGE SCALE GENOMIC DNA]</scope>
    <source>
        <strain evidence="2 3">131EA1</strain>
    </source>
</reference>
<dbReference type="Proteomes" id="UP000253144">
    <property type="component" value="Unassembled WGS sequence"/>
</dbReference>
<gene>
    <name evidence="2" type="ORF">EB12_02444</name>
</gene>
<protein>
    <recommendedName>
        <fullName evidence="1">Helix-turn-helix domain-containing protein</fullName>
    </recommendedName>
</protein>
<proteinExistence type="predicted"/>
<dbReference type="AlphaFoldDB" id="A0A1A7T3B5"/>
<dbReference type="Pfam" id="PF12728">
    <property type="entry name" value="HTH_17"/>
    <property type="match status" value="1"/>
</dbReference>
<evidence type="ECO:0000259" key="1">
    <source>
        <dbReference type="Pfam" id="PF12728"/>
    </source>
</evidence>
<dbReference type="GeneID" id="70762010"/>
<evidence type="ECO:0000313" key="3">
    <source>
        <dbReference type="Proteomes" id="UP000253144"/>
    </source>
</evidence>
<accession>A0A1A7T3B5</accession>